<keyword evidence="1" id="KW-0472">Membrane</keyword>
<sequence length="114" mass="12291">MSAGSVYTKPLDKQSAGRSLEREATIVEGIPRTRFTDKFVAILMPLCASGTGIFGAMREGTTGNPPLRYLKTTMDLFTSAIFATLLGYAVITIAIGCRDCFWSCRSPPVSAYIA</sequence>
<protein>
    <submittedName>
        <fullName evidence="2">DUF554 family protein</fullName>
    </submittedName>
</protein>
<organism evidence="2 3">
    <name type="scientific">Lonsdalea populi</name>
    <dbReference type="NCBI Taxonomy" id="1172565"/>
    <lineage>
        <taxon>Bacteria</taxon>
        <taxon>Pseudomonadati</taxon>
        <taxon>Pseudomonadota</taxon>
        <taxon>Gammaproteobacteria</taxon>
        <taxon>Enterobacterales</taxon>
        <taxon>Pectobacteriaceae</taxon>
        <taxon>Lonsdalea</taxon>
    </lineage>
</organism>
<dbReference type="EMBL" id="RJUJ01000006">
    <property type="protein sequence ID" value="ROH81213.1"/>
    <property type="molecule type" value="Genomic_DNA"/>
</dbReference>
<feature type="transmembrane region" description="Helical" evidence="1">
    <location>
        <begin position="39"/>
        <end position="57"/>
    </location>
</feature>
<dbReference type="OrthoDB" id="9797976at2"/>
<gene>
    <name evidence="2" type="ORF">EC392_07260</name>
</gene>
<dbReference type="PANTHER" id="PTHR36111">
    <property type="entry name" value="INNER MEMBRANE PROTEIN-RELATED"/>
    <property type="match status" value="1"/>
</dbReference>
<name>A0A3N0UKY1_9GAMM</name>
<evidence type="ECO:0000256" key="1">
    <source>
        <dbReference type="SAM" id="Phobius"/>
    </source>
</evidence>
<comment type="caution">
    <text evidence="2">The sequence shown here is derived from an EMBL/GenBank/DDBJ whole genome shotgun (WGS) entry which is preliminary data.</text>
</comment>
<keyword evidence="1" id="KW-0812">Transmembrane</keyword>
<dbReference type="PANTHER" id="PTHR36111:SF2">
    <property type="entry name" value="INNER MEMBRANE PROTEIN"/>
    <property type="match status" value="1"/>
</dbReference>
<dbReference type="InterPro" id="IPR007563">
    <property type="entry name" value="DUF554"/>
</dbReference>
<dbReference type="Pfam" id="PF04474">
    <property type="entry name" value="DUF554"/>
    <property type="match status" value="1"/>
</dbReference>
<dbReference type="STRING" id="1172565.AU508_12335"/>
<proteinExistence type="predicted"/>
<reference evidence="2 3" key="1">
    <citation type="submission" date="2018-10" db="EMBL/GenBank/DDBJ databases">
        <title>New species genome.</title>
        <authorList>
            <person name="Li Y."/>
        </authorList>
    </citation>
    <scope>NUCLEOTIDE SEQUENCE [LARGE SCALE GENOMIC DNA]</scope>
    <source>
        <strain evidence="2 3">L6_4B</strain>
    </source>
</reference>
<evidence type="ECO:0000313" key="2">
    <source>
        <dbReference type="EMBL" id="ROH81213.1"/>
    </source>
</evidence>
<accession>A0A3N0UKY1</accession>
<dbReference type="AlphaFoldDB" id="A0A3N0UKY1"/>
<keyword evidence="1" id="KW-1133">Transmembrane helix</keyword>
<evidence type="ECO:0000313" key="3">
    <source>
        <dbReference type="Proteomes" id="UP000274511"/>
    </source>
</evidence>
<feature type="transmembrane region" description="Helical" evidence="1">
    <location>
        <begin position="77"/>
        <end position="97"/>
    </location>
</feature>
<dbReference type="Proteomes" id="UP000274511">
    <property type="component" value="Unassembled WGS sequence"/>
</dbReference>